<organism evidence="3 4">
    <name type="scientific">Sphaerulina musiva (strain SO2202)</name>
    <name type="common">Poplar stem canker fungus</name>
    <name type="synonym">Septoria musiva</name>
    <dbReference type="NCBI Taxonomy" id="692275"/>
    <lineage>
        <taxon>Eukaryota</taxon>
        <taxon>Fungi</taxon>
        <taxon>Dikarya</taxon>
        <taxon>Ascomycota</taxon>
        <taxon>Pezizomycotina</taxon>
        <taxon>Dothideomycetes</taxon>
        <taxon>Dothideomycetidae</taxon>
        <taxon>Mycosphaerellales</taxon>
        <taxon>Mycosphaerellaceae</taxon>
        <taxon>Sphaerulina</taxon>
    </lineage>
</organism>
<feature type="region of interest" description="Disordered" evidence="2">
    <location>
        <begin position="146"/>
        <end position="169"/>
    </location>
</feature>
<dbReference type="Proteomes" id="UP000016931">
    <property type="component" value="Unassembled WGS sequence"/>
</dbReference>
<dbReference type="OrthoDB" id="412788at2759"/>
<name>M3ATX5_SPHMS</name>
<dbReference type="NCBIfam" id="NF041278">
    <property type="entry name" value="CmcJ_NvfI_EfuI"/>
    <property type="match status" value="1"/>
</dbReference>
<dbReference type="GO" id="GO:0016491">
    <property type="term" value="F:oxidoreductase activity"/>
    <property type="evidence" value="ECO:0007669"/>
    <property type="project" value="InterPro"/>
</dbReference>
<keyword evidence="4" id="KW-1185">Reference proteome</keyword>
<protein>
    <recommendedName>
        <fullName evidence="5">Methyltransferase</fullName>
    </recommendedName>
</protein>
<dbReference type="PANTHER" id="PTHR34598">
    <property type="entry name" value="BLL6449 PROTEIN"/>
    <property type="match status" value="1"/>
</dbReference>
<dbReference type="EMBL" id="KB456270">
    <property type="protein sequence ID" value="EMF08934.1"/>
    <property type="molecule type" value="Genomic_DNA"/>
</dbReference>
<dbReference type="OMA" id="KPWAKVD"/>
<evidence type="ECO:0000313" key="4">
    <source>
        <dbReference type="Proteomes" id="UP000016931"/>
    </source>
</evidence>
<dbReference type="RefSeq" id="XP_016757055.1">
    <property type="nucleotide sequence ID" value="XM_016907070.1"/>
</dbReference>
<dbReference type="HOGENOM" id="CLU_042688_3_1_1"/>
<dbReference type="GeneID" id="27904207"/>
<evidence type="ECO:0000313" key="3">
    <source>
        <dbReference type="EMBL" id="EMF08934.1"/>
    </source>
</evidence>
<dbReference type="PANTHER" id="PTHR34598:SF4">
    <property type="entry name" value="7ALPHA-CEPHEM-METHOXYLASE P8 CHAIN RELATED PROTEIN"/>
    <property type="match status" value="1"/>
</dbReference>
<feature type="compositionally biased region" description="Polar residues" evidence="2">
    <location>
        <begin position="152"/>
        <end position="161"/>
    </location>
</feature>
<accession>M3ATX5</accession>
<sequence length="338" mass="38701">MRQSTWGLTSNLLLYRASKAASTRAPYTTHYRACVTRAHIATMTTATFKHIDQSSYTGKPWSKVDTEGYSFKMKDHQREVHNLRGREGEFNTDISGFAVYNSPAKEKLFTDDKAVREGYYAEVEELLRKNIKGIKKVHIFDHTIRRRDKSSPRQPVQQVHVDQTPGAADARVRRHLPAEEAGQYLKGRYQIINVWRPIGNPASDFPLAVVDWRTTEPKDFVPVDLMYPQRPDSAMDDDDRGKERLPDESTRFSTEGYEARGETLGVAANEKHKFYYMKDMTPDEVMLLKCYDSFGVGEKFEQNGIATRTPHTAFFDPSTPANAPGRQSIEVRCLVFYE</sequence>
<dbReference type="AlphaFoldDB" id="M3ATX5"/>
<gene>
    <name evidence="3" type="ORF">SEPMUDRAFT_151829</name>
</gene>
<evidence type="ECO:0000256" key="2">
    <source>
        <dbReference type="SAM" id="MobiDB-lite"/>
    </source>
</evidence>
<reference evidence="3 4" key="1">
    <citation type="journal article" date="2012" name="PLoS Pathog.">
        <title>Diverse lifestyles and strategies of plant pathogenesis encoded in the genomes of eighteen Dothideomycetes fungi.</title>
        <authorList>
            <person name="Ohm R.A."/>
            <person name="Feau N."/>
            <person name="Henrissat B."/>
            <person name="Schoch C.L."/>
            <person name="Horwitz B.A."/>
            <person name="Barry K.W."/>
            <person name="Condon B.J."/>
            <person name="Copeland A.C."/>
            <person name="Dhillon B."/>
            <person name="Glaser F."/>
            <person name="Hesse C.N."/>
            <person name="Kosti I."/>
            <person name="LaButti K."/>
            <person name="Lindquist E.A."/>
            <person name="Lucas S."/>
            <person name="Salamov A.A."/>
            <person name="Bradshaw R.E."/>
            <person name="Ciuffetti L."/>
            <person name="Hamelin R.C."/>
            <person name="Kema G.H.J."/>
            <person name="Lawrence C."/>
            <person name="Scott J.A."/>
            <person name="Spatafora J.W."/>
            <person name="Turgeon B.G."/>
            <person name="de Wit P.J.G.M."/>
            <person name="Zhong S."/>
            <person name="Goodwin S.B."/>
            <person name="Grigoriev I.V."/>
        </authorList>
    </citation>
    <scope>NUCLEOTIDE SEQUENCE [LARGE SCALE GENOMIC DNA]</scope>
    <source>
        <strain evidence="3 4">SO2202</strain>
    </source>
</reference>
<feature type="compositionally biased region" description="Basic and acidic residues" evidence="2">
    <location>
        <begin position="239"/>
        <end position="250"/>
    </location>
</feature>
<dbReference type="STRING" id="692275.M3ATX5"/>
<comment type="similarity">
    <text evidence="1">Belongs to the asaB hydroxylase/desaturase family.</text>
</comment>
<evidence type="ECO:0008006" key="5">
    <source>
        <dbReference type="Google" id="ProtNLM"/>
    </source>
</evidence>
<dbReference type="eggNOG" id="ENOG502RZMU">
    <property type="taxonomic scope" value="Eukaryota"/>
</dbReference>
<evidence type="ECO:0000256" key="1">
    <source>
        <dbReference type="ARBA" id="ARBA00023604"/>
    </source>
</evidence>
<feature type="region of interest" description="Disordered" evidence="2">
    <location>
        <begin position="223"/>
        <end position="252"/>
    </location>
</feature>
<proteinExistence type="inferred from homology"/>
<dbReference type="InterPro" id="IPR044053">
    <property type="entry name" value="AsaB-like"/>
</dbReference>